<name>A0A323USV4_9RHOO</name>
<reference evidence="2 3" key="1">
    <citation type="submission" date="2018-06" db="EMBL/GenBank/DDBJ databases">
        <title>Azoarcus communis strain SWub3 genome.</title>
        <authorList>
            <person name="Zorraquino Salvo V."/>
            <person name="Toubiana D."/>
            <person name="Blumwald E."/>
        </authorList>
    </citation>
    <scope>NUCLEOTIDE SEQUENCE [LARGE SCALE GENOMIC DNA]</scope>
    <source>
        <strain evidence="2 3">SWub3</strain>
    </source>
</reference>
<proteinExistence type="predicted"/>
<evidence type="ECO:0000256" key="1">
    <source>
        <dbReference type="SAM" id="SignalP"/>
    </source>
</evidence>
<protein>
    <submittedName>
        <fullName evidence="2">Uncharacterized protein</fullName>
    </submittedName>
</protein>
<dbReference type="OrthoDB" id="8592387at2"/>
<comment type="caution">
    <text evidence="2">The sequence shown here is derived from an EMBL/GenBank/DDBJ whole genome shotgun (WGS) entry which is preliminary data.</text>
</comment>
<evidence type="ECO:0000313" key="2">
    <source>
        <dbReference type="EMBL" id="PZA15594.1"/>
    </source>
</evidence>
<evidence type="ECO:0000313" key="3">
    <source>
        <dbReference type="Proteomes" id="UP000248259"/>
    </source>
</evidence>
<dbReference type="Proteomes" id="UP000248259">
    <property type="component" value="Unassembled WGS sequence"/>
</dbReference>
<gene>
    <name evidence="2" type="ORF">DNK49_15395</name>
</gene>
<dbReference type="AlphaFoldDB" id="A0A323USV4"/>
<dbReference type="RefSeq" id="WP_110526469.1">
    <property type="nucleotide sequence ID" value="NZ_QKOE01000012.1"/>
</dbReference>
<keyword evidence="1" id="KW-0732">Signal</keyword>
<feature type="signal peptide" evidence="1">
    <location>
        <begin position="1"/>
        <end position="20"/>
    </location>
</feature>
<dbReference type="EMBL" id="QKOE01000012">
    <property type="protein sequence ID" value="PZA15594.1"/>
    <property type="molecule type" value="Genomic_DNA"/>
</dbReference>
<accession>A0A323USV4</accession>
<keyword evidence="3" id="KW-1185">Reference proteome</keyword>
<feature type="chain" id="PRO_5016368438" evidence="1">
    <location>
        <begin position="21"/>
        <end position="128"/>
    </location>
</feature>
<sequence length="128" mass="13523">MKLITLITTTALLGSLPAFAGGNHDHAHAHDPMHGGVVVEVKDIDLELVAQADRIQLYLRDHGKPVDVSKGHARLTLLTGSDKQDIELTPAGDKLQATGTFKLDSGSKAVAVVTLPGKAPTTARFVLK</sequence>
<organism evidence="2 3">
    <name type="scientific">Parazoarcus communis SWub3 = DSM 12120</name>
    <dbReference type="NCBI Taxonomy" id="1121029"/>
    <lineage>
        <taxon>Bacteria</taxon>
        <taxon>Pseudomonadati</taxon>
        <taxon>Pseudomonadota</taxon>
        <taxon>Betaproteobacteria</taxon>
        <taxon>Rhodocyclales</taxon>
        <taxon>Zoogloeaceae</taxon>
        <taxon>Parazoarcus</taxon>
    </lineage>
</organism>